<evidence type="ECO:0000256" key="6">
    <source>
        <dbReference type="ARBA" id="ARBA00022857"/>
    </source>
</evidence>
<dbReference type="Gene3D" id="3.50.50.60">
    <property type="entry name" value="FAD/NAD(P)-binding domain"/>
    <property type="match status" value="1"/>
</dbReference>
<evidence type="ECO:0000256" key="3">
    <source>
        <dbReference type="ARBA" id="ARBA00009183"/>
    </source>
</evidence>
<comment type="cofactor">
    <cofactor evidence="1">
        <name>FAD</name>
        <dbReference type="ChEBI" id="CHEBI:57692"/>
    </cofactor>
</comment>
<name>A0A7J8PLE2_GOSRA</name>
<dbReference type="Proteomes" id="UP000593578">
    <property type="component" value="Unassembled WGS sequence"/>
</dbReference>
<comment type="pathway">
    <text evidence="2">Plant hormone metabolism; auxin biosynthesis.</text>
</comment>
<dbReference type="PANTHER" id="PTHR43539:SF11">
    <property type="entry name" value="INDOLE-3-PYRUVATE MONOOXYGENASE YUCCA8-RELATED"/>
    <property type="match status" value="1"/>
</dbReference>
<dbReference type="GO" id="GO:0103075">
    <property type="term" value="F:indole-3-pyruvate monooxygenase activity"/>
    <property type="evidence" value="ECO:0007669"/>
    <property type="project" value="UniProtKB-EC"/>
</dbReference>
<protein>
    <recommendedName>
        <fullName evidence="10">indole-3-pyruvate monooxygenase</fullName>
        <ecNumber evidence="10">1.14.13.168</ecNumber>
    </recommendedName>
</protein>
<feature type="non-terminal residue" evidence="12">
    <location>
        <position position="1"/>
    </location>
</feature>
<dbReference type="InterPro" id="IPR036188">
    <property type="entry name" value="FAD/NAD-bd_sf"/>
</dbReference>
<sequence length="300" mass="33180">DETSGFWRVKTVVTSGSNRTEFEYICRWLVVATGENAERVVPDIEGLAEFGGEIIHACDYKSGEKFQGKKVLVVGGGNSGMEVSLDLCNHNASPSMVVRSSVHVLPREIFGKSTYELAFFMLKWLPIWLVDKLMLILTWLVLGNVEKYGLKRPSIGPLELKNTQGKTPVLDIGALEKIKSGDINVVPGIKRFSRGEVELLNGEKLDIDSVILATGYRSNVPSWLQEGEFFSKNGLPKAPFPNGWKGNGGLYAVGFTRRGLSGASSDAMSIAKDIGMVWKQETKQHKKRTIACHRRCISQF</sequence>
<organism evidence="12 13">
    <name type="scientific">Gossypium raimondii</name>
    <name type="common">Peruvian cotton</name>
    <name type="synonym">Gossypium klotzschianum subsp. raimondii</name>
    <dbReference type="NCBI Taxonomy" id="29730"/>
    <lineage>
        <taxon>Eukaryota</taxon>
        <taxon>Viridiplantae</taxon>
        <taxon>Streptophyta</taxon>
        <taxon>Embryophyta</taxon>
        <taxon>Tracheophyta</taxon>
        <taxon>Spermatophyta</taxon>
        <taxon>Magnoliopsida</taxon>
        <taxon>eudicotyledons</taxon>
        <taxon>Gunneridae</taxon>
        <taxon>Pentapetalae</taxon>
        <taxon>rosids</taxon>
        <taxon>malvids</taxon>
        <taxon>Malvales</taxon>
        <taxon>Malvaceae</taxon>
        <taxon>Malvoideae</taxon>
        <taxon>Gossypium</taxon>
    </lineage>
</organism>
<evidence type="ECO:0000256" key="10">
    <source>
        <dbReference type="ARBA" id="ARBA00039148"/>
    </source>
</evidence>
<dbReference type="InterPro" id="IPR050982">
    <property type="entry name" value="Auxin_biosynth/cation_transpt"/>
</dbReference>
<evidence type="ECO:0000256" key="2">
    <source>
        <dbReference type="ARBA" id="ARBA00004814"/>
    </source>
</evidence>
<dbReference type="GO" id="GO:0009851">
    <property type="term" value="P:auxin biosynthetic process"/>
    <property type="evidence" value="ECO:0007669"/>
    <property type="project" value="UniProtKB-KW"/>
</dbReference>
<dbReference type="Pfam" id="PF00743">
    <property type="entry name" value="FMO-like"/>
    <property type="match status" value="1"/>
</dbReference>
<dbReference type="PRINTS" id="PR00469">
    <property type="entry name" value="PNDRDTASEII"/>
</dbReference>
<evidence type="ECO:0000256" key="7">
    <source>
        <dbReference type="ARBA" id="ARBA00023002"/>
    </source>
</evidence>
<keyword evidence="6" id="KW-0521">NADP</keyword>
<keyword evidence="7" id="KW-0560">Oxidoreductase</keyword>
<keyword evidence="9" id="KW-0073">Auxin biosynthesis</keyword>
<dbReference type="AlphaFoldDB" id="A0A7J8PLE2"/>
<evidence type="ECO:0000313" key="13">
    <source>
        <dbReference type="Proteomes" id="UP000593578"/>
    </source>
</evidence>
<comment type="similarity">
    <text evidence="3">Belongs to the FMO family.</text>
</comment>
<evidence type="ECO:0000256" key="5">
    <source>
        <dbReference type="ARBA" id="ARBA00022827"/>
    </source>
</evidence>
<dbReference type="GO" id="GO:0050660">
    <property type="term" value="F:flavin adenine dinucleotide binding"/>
    <property type="evidence" value="ECO:0007669"/>
    <property type="project" value="InterPro"/>
</dbReference>
<gene>
    <name evidence="12" type="ORF">Gorai_018783</name>
</gene>
<evidence type="ECO:0000256" key="11">
    <source>
        <dbReference type="ARBA" id="ARBA00047707"/>
    </source>
</evidence>
<accession>A0A7J8PLE2</accession>
<dbReference type="InterPro" id="IPR020946">
    <property type="entry name" value="Flavin_mOase-like"/>
</dbReference>
<evidence type="ECO:0000256" key="4">
    <source>
        <dbReference type="ARBA" id="ARBA00022630"/>
    </source>
</evidence>
<dbReference type="EMBL" id="JABEZZ010000007">
    <property type="protein sequence ID" value="MBA0590064.1"/>
    <property type="molecule type" value="Genomic_DNA"/>
</dbReference>
<comment type="caution">
    <text evidence="12">The sequence shown here is derived from an EMBL/GenBank/DDBJ whole genome shotgun (WGS) entry which is preliminary data.</text>
</comment>
<evidence type="ECO:0000313" key="12">
    <source>
        <dbReference type="EMBL" id="MBA0590064.1"/>
    </source>
</evidence>
<keyword evidence="5" id="KW-0274">FAD</keyword>
<dbReference type="PANTHER" id="PTHR43539">
    <property type="entry name" value="FLAVIN-BINDING MONOOXYGENASE-LIKE PROTEIN (AFU_ORTHOLOGUE AFUA_4G09220)"/>
    <property type="match status" value="1"/>
</dbReference>
<dbReference type="GO" id="GO:0004499">
    <property type="term" value="F:N,N-dimethylaniline monooxygenase activity"/>
    <property type="evidence" value="ECO:0007669"/>
    <property type="project" value="InterPro"/>
</dbReference>
<dbReference type="GO" id="GO:0050661">
    <property type="term" value="F:NADP binding"/>
    <property type="evidence" value="ECO:0007669"/>
    <property type="project" value="InterPro"/>
</dbReference>
<comment type="catalytic activity">
    <reaction evidence="11">
        <text>indole-3-pyruvate + NADPH + O2 + H(+) = (indol-3-yl)acetate + CO2 + NADP(+) + H2O</text>
        <dbReference type="Rhea" id="RHEA:34331"/>
        <dbReference type="ChEBI" id="CHEBI:15377"/>
        <dbReference type="ChEBI" id="CHEBI:15378"/>
        <dbReference type="ChEBI" id="CHEBI:15379"/>
        <dbReference type="ChEBI" id="CHEBI:16526"/>
        <dbReference type="ChEBI" id="CHEBI:17640"/>
        <dbReference type="ChEBI" id="CHEBI:30854"/>
        <dbReference type="ChEBI" id="CHEBI:57783"/>
        <dbReference type="ChEBI" id="CHEBI:58349"/>
        <dbReference type="EC" id="1.14.13.168"/>
    </reaction>
</comment>
<evidence type="ECO:0000256" key="1">
    <source>
        <dbReference type="ARBA" id="ARBA00001974"/>
    </source>
</evidence>
<dbReference type="EC" id="1.14.13.168" evidence="10"/>
<reference evidence="12 13" key="1">
    <citation type="journal article" date="2019" name="Genome Biol. Evol.">
        <title>Insights into the evolution of the New World diploid cottons (Gossypium, subgenus Houzingenia) based on genome sequencing.</title>
        <authorList>
            <person name="Grover C.E."/>
            <person name="Arick M.A. 2nd"/>
            <person name="Thrash A."/>
            <person name="Conover J.L."/>
            <person name="Sanders W.S."/>
            <person name="Peterson D.G."/>
            <person name="Frelichowski J.E."/>
            <person name="Scheffler J.A."/>
            <person name="Scheffler B.E."/>
            <person name="Wendel J.F."/>
        </authorList>
    </citation>
    <scope>NUCLEOTIDE SEQUENCE [LARGE SCALE GENOMIC DNA]</scope>
    <source>
        <strain evidence="12">8</strain>
        <tissue evidence="12">Leaf</tissue>
    </source>
</reference>
<keyword evidence="8" id="KW-0503">Monooxygenase</keyword>
<evidence type="ECO:0000256" key="9">
    <source>
        <dbReference type="ARBA" id="ARBA00023070"/>
    </source>
</evidence>
<keyword evidence="4" id="KW-0285">Flavoprotein</keyword>
<proteinExistence type="inferred from homology"/>
<evidence type="ECO:0000256" key="8">
    <source>
        <dbReference type="ARBA" id="ARBA00023033"/>
    </source>
</evidence>
<dbReference type="SUPFAM" id="SSF51905">
    <property type="entry name" value="FAD/NAD(P)-binding domain"/>
    <property type="match status" value="1"/>
</dbReference>